<dbReference type="SUPFAM" id="SSF56935">
    <property type="entry name" value="Porins"/>
    <property type="match status" value="1"/>
</dbReference>
<dbReference type="EMBL" id="FOZM01000001">
    <property type="protein sequence ID" value="SFS14903.1"/>
    <property type="molecule type" value="Genomic_DNA"/>
</dbReference>
<dbReference type="PANTHER" id="PTHR38776:SF1">
    <property type="entry name" value="MLTA-INTERACTING PROTEIN-RELATED"/>
    <property type="match status" value="1"/>
</dbReference>
<dbReference type="Proteomes" id="UP000198926">
    <property type="component" value="Unassembled WGS sequence"/>
</dbReference>
<organism evidence="7 8">
    <name type="scientific">Yoonia litorea</name>
    <dbReference type="NCBI Taxonomy" id="1123755"/>
    <lineage>
        <taxon>Bacteria</taxon>
        <taxon>Pseudomonadati</taxon>
        <taxon>Pseudomonadota</taxon>
        <taxon>Alphaproteobacteria</taxon>
        <taxon>Rhodobacterales</taxon>
        <taxon>Paracoccaceae</taxon>
        <taxon>Yoonia</taxon>
    </lineage>
</organism>
<dbReference type="PANTHER" id="PTHR38776">
    <property type="entry name" value="MLTA-INTERACTING PROTEIN-RELATED"/>
    <property type="match status" value="1"/>
</dbReference>
<dbReference type="RefSeq" id="WP_090206564.1">
    <property type="nucleotide sequence ID" value="NZ_FOZM01000001.1"/>
</dbReference>
<dbReference type="AlphaFoldDB" id="A0A1I6MGZ1"/>
<dbReference type="GO" id="GO:0009279">
    <property type="term" value="C:cell outer membrane"/>
    <property type="evidence" value="ECO:0007669"/>
    <property type="project" value="UniProtKB-SubCell"/>
</dbReference>
<evidence type="ECO:0000256" key="1">
    <source>
        <dbReference type="ARBA" id="ARBA00004442"/>
    </source>
</evidence>
<evidence type="ECO:0000256" key="5">
    <source>
        <dbReference type="ARBA" id="ARBA00023237"/>
    </source>
</evidence>
<reference evidence="7 8" key="1">
    <citation type="submission" date="2016-10" db="EMBL/GenBank/DDBJ databases">
        <authorList>
            <person name="de Groot N.N."/>
        </authorList>
    </citation>
    <scope>NUCLEOTIDE SEQUENCE [LARGE SCALE GENOMIC DNA]</scope>
    <source>
        <strain evidence="7 8">DSM 29433</strain>
    </source>
</reference>
<sequence>MRAFILSLMILSVASPAVAQENKLTFRLGFGPEYAPAYPGSDEMALGLGTEFTLERLQFGGIAIGGEQKQGFGATGSFRLVEGRSDENSDDLSGLREIDPSVELGGGLTYDTAQFTGFAAVRYGVIGHESFVAEIGGDVIFYPSADLKIAFGPRTLWGDADYVGTYFGVSSTEADATDFEAYDPDAGLVSTGLSVEATYSISDEWEVVGSLRYDLLQGDAADSPLSQDDTQITTSVAITRLFSFDF</sequence>
<evidence type="ECO:0000256" key="6">
    <source>
        <dbReference type="SAM" id="SignalP"/>
    </source>
</evidence>
<evidence type="ECO:0000256" key="4">
    <source>
        <dbReference type="ARBA" id="ARBA00023136"/>
    </source>
</evidence>
<keyword evidence="5" id="KW-0998">Cell outer membrane</keyword>
<evidence type="ECO:0000256" key="3">
    <source>
        <dbReference type="ARBA" id="ARBA00022729"/>
    </source>
</evidence>
<protein>
    <submittedName>
        <fullName evidence="7">Outer membrane scaffolding protein for murein synthesis, MipA/OmpV family</fullName>
    </submittedName>
</protein>
<comment type="similarity">
    <text evidence="2">Belongs to the MipA/OmpV family.</text>
</comment>
<comment type="subcellular location">
    <subcellularLocation>
        <location evidence="1">Cell outer membrane</location>
    </subcellularLocation>
</comment>
<dbReference type="Pfam" id="PF06629">
    <property type="entry name" value="MipA"/>
    <property type="match status" value="1"/>
</dbReference>
<keyword evidence="4" id="KW-0472">Membrane</keyword>
<gene>
    <name evidence="7" type="ORF">SAMN05444714_1772</name>
</gene>
<evidence type="ECO:0000256" key="2">
    <source>
        <dbReference type="ARBA" id="ARBA00005722"/>
    </source>
</evidence>
<feature type="chain" id="PRO_5011527691" evidence="6">
    <location>
        <begin position="20"/>
        <end position="246"/>
    </location>
</feature>
<feature type="signal peptide" evidence="6">
    <location>
        <begin position="1"/>
        <end position="19"/>
    </location>
</feature>
<evidence type="ECO:0000313" key="8">
    <source>
        <dbReference type="Proteomes" id="UP000198926"/>
    </source>
</evidence>
<accession>A0A1I6MGZ1</accession>
<keyword evidence="3 6" id="KW-0732">Signal</keyword>
<dbReference type="STRING" id="1123755.SAMN05444714_1772"/>
<name>A0A1I6MGZ1_9RHOB</name>
<dbReference type="InterPro" id="IPR010583">
    <property type="entry name" value="MipA"/>
</dbReference>
<proteinExistence type="inferred from homology"/>
<dbReference type="OrthoDB" id="5462484at2"/>
<evidence type="ECO:0000313" key="7">
    <source>
        <dbReference type="EMBL" id="SFS14903.1"/>
    </source>
</evidence>
<keyword evidence="8" id="KW-1185">Reference proteome</keyword>